<dbReference type="OrthoDB" id="5955355at2759"/>
<feature type="domain" description="RNA-editing substrate-binding complex 6 protein" evidence="7">
    <location>
        <begin position="229"/>
        <end position="474"/>
    </location>
</feature>
<evidence type="ECO:0000256" key="1">
    <source>
        <dbReference type="ARBA" id="ARBA00022630"/>
    </source>
</evidence>
<feature type="region of interest" description="Disordered" evidence="5">
    <location>
        <begin position="727"/>
        <end position="747"/>
    </location>
</feature>
<accession>A0A830HFR2</accession>
<feature type="region of interest" description="Disordered" evidence="5">
    <location>
        <begin position="1"/>
        <end position="81"/>
    </location>
</feature>
<dbReference type="InterPro" id="IPR058917">
    <property type="entry name" value="RESC6_dom"/>
</dbReference>
<dbReference type="InterPro" id="IPR036188">
    <property type="entry name" value="FAD/NAD-bd_sf"/>
</dbReference>
<name>A0A830HFR2_9CHLO</name>
<evidence type="ECO:0000256" key="4">
    <source>
        <dbReference type="ARBA" id="ARBA00023033"/>
    </source>
</evidence>
<dbReference type="PRINTS" id="PR00420">
    <property type="entry name" value="RNGMNOXGNASE"/>
</dbReference>
<gene>
    <name evidence="8" type="ORF">PPROV_000490300</name>
</gene>
<evidence type="ECO:0000256" key="2">
    <source>
        <dbReference type="ARBA" id="ARBA00022827"/>
    </source>
</evidence>
<keyword evidence="2" id="KW-0274">FAD</keyword>
<dbReference type="Pfam" id="PF26188">
    <property type="entry name" value="RESC6"/>
    <property type="match status" value="1"/>
</dbReference>
<comment type="caution">
    <text evidence="8">The sequence shown here is derived from an EMBL/GenBank/DDBJ whole genome shotgun (WGS) entry which is preliminary data.</text>
</comment>
<feature type="domain" description="FAD-binding" evidence="6">
    <location>
        <begin position="595"/>
        <end position="963"/>
    </location>
</feature>
<reference evidence="8" key="1">
    <citation type="submission" date="2020-10" db="EMBL/GenBank/DDBJ databases">
        <title>Unveiling of a novel bifunctional photoreceptor, Dualchrome1, isolated from a cosmopolitan green alga.</title>
        <authorList>
            <person name="Suzuki S."/>
            <person name="Kawachi M."/>
        </authorList>
    </citation>
    <scope>NUCLEOTIDE SEQUENCE</scope>
    <source>
        <strain evidence="8">NIES 2893</strain>
    </source>
</reference>
<evidence type="ECO:0000259" key="7">
    <source>
        <dbReference type="Pfam" id="PF26188"/>
    </source>
</evidence>
<dbReference type="GO" id="GO:0004497">
    <property type="term" value="F:monooxygenase activity"/>
    <property type="evidence" value="ECO:0007669"/>
    <property type="project" value="UniProtKB-KW"/>
</dbReference>
<keyword evidence="4" id="KW-0503">Monooxygenase</keyword>
<dbReference type="AlphaFoldDB" id="A0A830HFR2"/>
<dbReference type="EMBL" id="BNJQ01000012">
    <property type="protein sequence ID" value="GHP06156.1"/>
    <property type="molecule type" value="Genomic_DNA"/>
</dbReference>
<dbReference type="Proteomes" id="UP000660262">
    <property type="component" value="Unassembled WGS sequence"/>
</dbReference>
<proteinExistence type="predicted"/>
<feature type="compositionally biased region" description="Pro residues" evidence="5">
    <location>
        <begin position="1"/>
        <end position="13"/>
    </location>
</feature>
<feature type="compositionally biased region" description="Basic and acidic residues" evidence="5">
    <location>
        <begin position="1087"/>
        <end position="1104"/>
    </location>
</feature>
<dbReference type="SUPFAM" id="SSF51905">
    <property type="entry name" value="FAD/NAD(P)-binding domain"/>
    <property type="match status" value="1"/>
</dbReference>
<feature type="compositionally biased region" description="Gly residues" evidence="5">
    <location>
        <begin position="23"/>
        <end position="66"/>
    </location>
</feature>
<dbReference type="PANTHER" id="PTHR46972">
    <property type="entry name" value="MONOOXYGENASE ASQM-RELATED"/>
    <property type="match status" value="1"/>
</dbReference>
<feature type="compositionally biased region" description="Basic and acidic residues" evidence="5">
    <location>
        <begin position="1064"/>
        <end position="1077"/>
    </location>
</feature>
<keyword evidence="3" id="KW-0560">Oxidoreductase</keyword>
<protein>
    <recommendedName>
        <fullName evidence="10">FAD-binding domain-containing protein</fullName>
    </recommendedName>
</protein>
<dbReference type="PANTHER" id="PTHR46972:SF1">
    <property type="entry name" value="FAD DEPENDENT OXIDOREDUCTASE DOMAIN-CONTAINING PROTEIN"/>
    <property type="match status" value="1"/>
</dbReference>
<evidence type="ECO:0000313" key="8">
    <source>
        <dbReference type="EMBL" id="GHP06156.1"/>
    </source>
</evidence>
<dbReference type="InterPro" id="IPR002938">
    <property type="entry name" value="FAD-bd"/>
</dbReference>
<evidence type="ECO:0008006" key="10">
    <source>
        <dbReference type="Google" id="ProtNLM"/>
    </source>
</evidence>
<feature type="region of interest" description="Disordered" evidence="5">
    <location>
        <begin position="1053"/>
        <end position="1104"/>
    </location>
</feature>
<sequence length="1104" mass="118501">MAPPPPAWTPPPALFGLMREHSGGGGGGGQRRGGGGGHGGHGGGGHGGGHGGGGGGGGRNNGGGVGSSSSSRRRSSAAANQADPALLTAQIKRAQSPLSLLQLFQEHQDEFNHIHLSACWNALGHITRKSTPHANAQTQQQQHLQLLRTHTANSITQPNFGARELANIAHGIAKSGLGDEHLMQAIATACLPKTQHFTAQQLANVAWALAKASHPAKNQDLLFDAIATQAAPRLGTFKPQEMSNLAWAYATAKHPAKELFDAIAEHATPRMHEFNEQSLSITFWAYATAKHDAPDLLDAITMQASVIASQLTPQALSTLAWACATAKQGTAQLLETVANEAKPRLRDFNAQQLSNSVWAFAKADLLDAKLFAALATSVSQRLGDFNSQDLASTAWGLAKACHVDAPLFASLARSAVRFVDDFNLQDLVNTAWAFAKVGQFEEALFESLAKSISNRNLDELDAAHIANIAWAFSKATQSPDVALFAALARSTQQRTADFAAADLATIAWSFANARQMDEKLFKALAQSAEMLVNAFTDEDRDNAEWAFALAGQQRIVKQLRQRRKCSTSATTASAAASAVVPVGCIPDVAASCGRIVVAGCGIGGAALAVALQSRGFDVLVLETDVSFDSRKQGYGLTIQGAEATHRLGINLAEDDAPSTSHYTFSSDGEILGFFGEAFGSTTGRERRETEACGRFVHIPRQRLRARIVDQIRPGIVRWGSKLQSFSCRSGGGDDDDDDGTSSSSSGVTVTLVDGTTIEASLLVGSDGIHSSVRHQLNLPGDRLNYVGLIVVLGIVPTVYREEDEDRASAVVVAPLAERRIFETVDGTTRIYTMPFTTTSTMWQLSFPYPEKAARKLVKDPAALKAEILKLCGSWHEPIPAMLRGTPLDGMSGYPVYDRQLLEPHILRKPSQQVGRRVTLMGDAAHPMTPFRAQGANQALSDAVLLSDMLAESVRQHGPSKGIDVALPLFEQKMLNRSARMVVGSREKAKEMHSALALQPARKVQRESGGGVDMHKAIGVLQSKRIGAHSVWGEGGLDSVVASALRSDDDFFVGDLKPSSKKRKNAAEKKDQEEEDRRKAKKHKKMKRKEDKRLRGEQERDALLL</sequence>
<keyword evidence="1" id="KW-0285">Flavoprotein</keyword>
<evidence type="ECO:0000256" key="3">
    <source>
        <dbReference type="ARBA" id="ARBA00023002"/>
    </source>
</evidence>
<dbReference type="Pfam" id="PF01494">
    <property type="entry name" value="FAD_binding_3"/>
    <property type="match status" value="1"/>
</dbReference>
<organism evidence="8 9">
    <name type="scientific">Pycnococcus provasolii</name>
    <dbReference type="NCBI Taxonomy" id="41880"/>
    <lineage>
        <taxon>Eukaryota</taxon>
        <taxon>Viridiplantae</taxon>
        <taxon>Chlorophyta</taxon>
        <taxon>Pseudoscourfieldiophyceae</taxon>
        <taxon>Pseudoscourfieldiales</taxon>
        <taxon>Pycnococcaceae</taxon>
        <taxon>Pycnococcus</taxon>
    </lineage>
</organism>
<dbReference type="GO" id="GO:0071949">
    <property type="term" value="F:FAD binding"/>
    <property type="evidence" value="ECO:0007669"/>
    <property type="project" value="InterPro"/>
</dbReference>
<evidence type="ECO:0000313" key="9">
    <source>
        <dbReference type="Proteomes" id="UP000660262"/>
    </source>
</evidence>
<evidence type="ECO:0000259" key="6">
    <source>
        <dbReference type="Pfam" id="PF01494"/>
    </source>
</evidence>
<dbReference type="Gene3D" id="3.50.50.60">
    <property type="entry name" value="FAD/NAD(P)-binding domain"/>
    <property type="match status" value="1"/>
</dbReference>
<keyword evidence="9" id="KW-1185">Reference proteome</keyword>
<evidence type="ECO:0000256" key="5">
    <source>
        <dbReference type="SAM" id="MobiDB-lite"/>
    </source>
</evidence>